<evidence type="ECO:0000256" key="1">
    <source>
        <dbReference type="ARBA" id="ARBA00012374"/>
    </source>
</evidence>
<dbReference type="RefSeq" id="WP_252579521.1">
    <property type="nucleotide sequence ID" value="NZ_CP071527.1"/>
</dbReference>
<dbReference type="Pfam" id="PF01569">
    <property type="entry name" value="PAP2"/>
    <property type="match status" value="1"/>
</dbReference>
<evidence type="ECO:0000313" key="7">
    <source>
        <dbReference type="Proteomes" id="UP001057474"/>
    </source>
</evidence>
<evidence type="ECO:0000259" key="5">
    <source>
        <dbReference type="SMART" id="SM00014"/>
    </source>
</evidence>
<dbReference type="Proteomes" id="UP001057474">
    <property type="component" value="Chromosome"/>
</dbReference>
<feature type="transmembrane region" description="Helical" evidence="4">
    <location>
        <begin position="58"/>
        <end position="80"/>
    </location>
</feature>
<keyword evidence="7" id="KW-1185">Reference proteome</keyword>
<dbReference type="InterPro" id="IPR000326">
    <property type="entry name" value="PAP2/HPO"/>
</dbReference>
<dbReference type="EMBL" id="CP071527">
    <property type="protein sequence ID" value="USQ13219.1"/>
    <property type="molecule type" value="Genomic_DNA"/>
</dbReference>
<keyword evidence="4" id="KW-0812">Transmembrane</keyword>
<feature type="transmembrane region" description="Helical" evidence="4">
    <location>
        <begin position="154"/>
        <end position="173"/>
    </location>
</feature>
<feature type="transmembrane region" description="Helical" evidence="4">
    <location>
        <begin position="87"/>
        <end position="105"/>
    </location>
</feature>
<feature type="transmembrane region" description="Helical" evidence="4">
    <location>
        <begin position="213"/>
        <end position="231"/>
    </location>
</feature>
<dbReference type="Gene3D" id="1.20.144.10">
    <property type="entry name" value="Phosphatidic acid phosphatase type 2/haloperoxidase"/>
    <property type="match status" value="1"/>
</dbReference>
<feature type="transmembrane region" description="Helical" evidence="4">
    <location>
        <begin position="179"/>
        <end position="201"/>
    </location>
</feature>
<dbReference type="PANTHER" id="PTHR14969">
    <property type="entry name" value="SPHINGOSINE-1-PHOSPHATE PHOSPHOHYDROLASE"/>
    <property type="match status" value="1"/>
</dbReference>
<evidence type="ECO:0000313" key="6">
    <source>
        <dbReference type="EMBL" id="USQ13219.1"/>
    </source>
</evidence>
<evidence type="ECO:0000256" key="4">
    <source>
        <dbReference type="SAM" id="Phobius"/>
    </source>
</evidence>
<feature type="transmembrane region" description="Helical" evidence="4">
    <location>
        <begin position="9"/>
        <end position="28"/>
    </location>
</feature>
<dbReference type="InterPro" id="IPR036938">
    <property type="entry name" value="PAP2/HPO_sf"/>
</dbReference>
<comment type="catalytic activity">
    <reaction evidence="3">
        <text>di-trans,octa-cis-undecaprenyl diphosphate + H2O = di-trans,octa-cis-undecaprenyl phosphate + phosphate + H(+)</text>
        <dbReference type="Rhea" id="RHEA:28094"/>
        <dbReference type="ChEBI" id="CHEBI:15377"/>
        <dbReference type="ChEBI" id="CHEBI:15378"/>
        <dbReference type="ChEBI" id="CHEBI:43474"/>
        <dbReference type="ChEBI" id="CHEBI:58405"/>
        <dbReference type="ChEBI" id="CHEBI:60392"/>
        <dbReference type="EC" id="3.6.1.27"/>
    </reaction>
</comment>
<keyword evidence="4" id="KW-1133">Transmembrane helix</keyword>
<evidence type="ECO:0000256" key="2">
    <source>
        <dbReference type="ARBA" id="ARBA00032707"/>
    </source>
</evidence>
<reference evidence="6" key="1">
    <citation type="submission" date="2021-03" db="EMBL/GenBank/DDBJ databases">
        <title>Legionella lytica PCM 2298.</title>
        <authorList>
            <person name="Koper P."/>
        </authorList>
    </citation>
    <scope>NUCLEOTIDE SEQUENCE</scope>
    <source>
        <strain evidence="6">PCM 2298</strain>
    </source>
</reference>
<proteinExistence type="predicted"/>
<feature type="transmembrane region" description="Helical" evidence="4">
    <location>
        <begin position="125"/>
        <end position="147"/>
    </location>
</feature>
<dbReference type="EC" id="3.6.1.27" evidence="1"/>
<sequence>MNKKIQNMYLLRGIFCFFLFSCLIFAIYQQASFLSINHNIFIFSQQIKNSYTDFFSTLISLFGNKFIIIPTFIGAGVILLLKKETNLALHLIGVMAITAFLAYFFKNLIAFPRPEVSFTNASESYAFPSRHVTLCATYTIFLTALICNQIKSKWPVIALACIWIFLQAISRVLLQVHWFVDVVGGTLLGAACGFLGAYSFFLTNKHPEKIKSTLKILLITLLFFMAIYLSINSALQHLITRA</sequence>
<evidence type="ECO:0000256" key="3">
    <source>
        <dbReference type="ARBA" id="ARBA00047594"/>
    </source>
</evidence>
<dbReference type="SUPFAM" id="SSF48317">
    <property type="entry name" value="Acid phosphatase/Vanadium-dependent haloperoxidase"/>
    <property type="match status" value="1"/>
</dbReference>
<gene>
    <name evidence="6" type="ORF">J2N86_11040</name>
</gene>
<dbReference type="PANTHER" id="PTHR14969:SF13">
    <property type="entry name" value="AT30094P"/>
    <property type="match status" value="1"/>
</dbReference>
<dbReference type="SMART" id="SM00014">
    <property type="entry name" value="acidPPc"/>
    <property type="match status" value="1"/>
</dbReference>
<feature type="domain" description="Phosphatidic acid phosphatase type 2/haloperoxidase" evidence="5">
    <location>
        <begin position="87"/>
        <end position="197"/>
    </location>
</feature>
<name>A0ABY4Y6N8_9GAMM</name>
<organism evidence="6 7">
    <name type="scientific">Legionella lytica</name>
    <dbReference type="NCBI Taxonomy" id="96232"/>
    <lineage>
        <taxon>Bacteria</taxon>
        <taxon>Pseudomonadati</taxon>
        <taxon>Pseudomonadota</taxon>
        <taxon>Gammaproteobacteria</taxon>
        <taxon>Legionellales</taxon>
        <taxon>Legionellaceae</taxon>
        <taxon>Legionella</taxon>
    </lineage>
</organism>
<protein>
    <recommendedName>
        <fullName evidence="1">undecaprenyl-diphosphate phosphatase</fullName>
        <ecNumber evidence="1">3.6.1.27</ecNumber>
    </recommendedName>
    <alternativeName>
        <fullName evidence="2">Undecaprenyl pyrophosphate phosphatase</fullName>
    </alternativeName>
</protein>
<keyword evidence="4" id="KW-0472">Membrane</keyword>
<accession>A0ABY4Y6N8</accession>
<dbReference type="CDD" id="cd03392">
    <property type="entry name" value="PAP2_like_2"/>
    <property type="match status" value="1"/>
</dbReference>